<accession>A0AAV6NLX0</accession>
<sequence length="91" mass="10367">MENRSRPESSMWRFSGSVLDHSLSLRELCASRVQQGWSTCDILASNAVVASKLLPLFSKTSNYRTDDQHCSFTCSMMNEDFTWSSETEFIS</sequence>
<comment type="caution">
    <text evidence="1">The sequence shown here is derived from an EMBL/GenBank/DDBJ whole genome shotgun (WGS) entry which is preliminary data.</text>
</comment>
<evidence type="ECO:0000313" key="1">
    <source>
        <dbReference type="EMBL" id="KAG6600252.1"/>
    </source>
</evidence>
<dbReference type="EMBL" id="JAGKQH010000004">
    <property type="protein sequence ID" value="KAG6600252.1"/>
    <property type="molecule type" value="Genomic_DNA"/>
</dbReference>
<feature type="non-terminal residue" evidence="1">
    <location>
        <position position="1"/>
    </location>
</feature>
<name>A0AAV6NLX0_9ROSI</name>
<proteinExistence type="predicted"/>
<organism evidence="1 2">
    <name type="scientific">Cucurbita argyrosperma subsp. sororia</name>
    <dbReference type="NCBI Taxonomy" id="37648"/>
    <lineage>
        <taxon>Eukaryota</taxon>
        <taxon>Viridiplantae</taxon>
        <taxon>Streptophyta</taxon>
        <taxon>Embryophyta</taxon>
        <taxon>Tracheophyta</taxon>
        <taxon>Spermatophyta</taxon>
        <taxon>Magnoliopsida</taxon>
        <taxon>eudicotyledons</taxon>
        <taxon>Gunneridae</taxon>
        <taxon>Pentapetalae</taxon>
        <taxon>rosids</taxon>
        <taxon>fabids</taxon>
        <taxon>Cucurbitales</taxon>
        <taxon>Cucurbitaceae</taxon>
        <taxon>Cucurbiteae</taxon>
        <taxon>Cucurbita</taxon>
    </lineage>
</organism>
<keyword evidence="2" id="KW-1185">Reference proteome</keyword>
<protein>
    <submittedName>
        <fullName evidence="1">Uncharacterized protein</fullName>
    </submittedName>
</protein>
<reference evidence="1 2" key="1">
    <citation type="journal article" date="2021" name="Hortic Res">
        <title>The domestication of Cucurbita argyrosperma as revealed by the genome of its wild relative.</title>
        <authorList>
            <person name="Barrera-Redondo J."/>
            <person name="Sanchez-de la Vega G."/>
            <person name="Aguirre-Liguori J.A."/>
            <person name="Castellanos-Morales G."/>
            <person name="Gutierrez-Guerrero Y.T."/>
            <person name="Aguirre-Dugua X."/>
            <person name="Aguirre-Planter E."/>
            <person name="Tenaillon M.I."/>
            <person name="Lira-Saade R."/>
            <person name="Eguiarte L.E."/>
        </authorList>
    </citation>
    <scope>NUCLEOTIDE SEQUENCE [LARGE SCALE GENOMIC DNA]</scope>
    <source>
        <strain evidence="1">JBR-2021</strain>
    </source>
</reference>
<dbReference type="AlphaFoldDB" id="A0AAV6NLX0"/>
<evidence type="ECO:0000313" key="2">
    <source>
        <dbReference type="Proteomes" id="UP000685013"/>
    </source>
</evidence>
<dbReference type="Proteomes" id="UP000685013">
    <property type="component" value="Chromosome 4"/>
</dbReference>
<gene>
    <name evidence="1" type="ORF">SDJN03_05485</name>
</gene>